<dbReference type="AlphaFoldDB" id="A0A9X2FDH3"/>
<dbReference type="PANTHER" id="PTHR30273">
    <property type="entry name" value="PERIPLASMIC SIGNAL SENSOR AND SIGMA FACTOR ACTIVATOR FECR-RELATED"/>
    <property type="match status" value="1"/>
</dbReference>
<dbReference type="InterPro" id="IPR012373">
    <property type="entry name" value="Ferrdict_sens_TM"/>
</dbReference>
<keyword evidence="2" id="KW-1185">Reference proteome</keyword>
<evidence type="ECO:0000313" key="2">
    <source>
        <dbReference type="Proteomes" id="UP001155241"/>
    </source>
</evidence>
<accession>A0A9X2FDH3</accession>
<dbReference type="RefSeq" id="WP_252855062.1">
    <property type="nucleotide sequence ID" value="NZ_JAMXLR010000081.1"/>
</dbReference>
<dbReference type="EMBL" id="JAMXLR010000081">
    <property type="protein sequence ID" value="MCO6046950.1"/>
    <property type="molecule type" value="Genomic_DNA"/>
</dbReference>
<dbReference type="Proteomes" id="UP001155241">
    <property type="component" value="Unassembled WGS sequence"/>
</dbReference>
<comment type="caution">
    <text evidence="1">The sequence shown here is derived from an EMBL/GenBank/DDBJ whole genome shotgun (WGS) entry which is preliminary data.</text>
</comment>
<dbReference type="GO" id="GO:0016989">
    <property type="term" value="F:sigma factor antagonist activity"/>
    <property type="evidence" value="ECO:0007669"/>
    <property type="project" value="TreeGrafter"/>
</dbReference>
<dbReference type="SUPFAM" id="SSF49899">
    <property type="entry name" value="Concanavalin A-like lectins/glucanases"/>
    <property type="match status" value="1"/>
</dbReference>
<name>A0A9X2FDH3_9BACT</name>
<sequence>MSIPQHILREVRTLILTIDAGESTETDQRRFTKLLAKYPEAMAETARLLDQQAALADAGRSKAKTKFPLALYASTAVSKHLNQSPSQREKPTFWRLMPAIAACLLLTHLAAVGLTWIALSSTDGDPDQSMASNANAPDYVQDSTNGELISAAPRLVAMTGCVWDDGETGQLQLGKKLGEGEVLNLLEGIVALEFGQAENEAQAKVRVEGPARLFIRRDGLLELNSGKLTADVHWHGGAFTIATAEGTIAISDAASIGVVATSERSEVHVFHGGVELSALWMQGNEPIVQLAEGEAVALLGDRLGEPATVHFEASASSFAWSQSMAFDRLDFGHAYRDAILESKPDVYWRFEDGDDAVENEGRLEGFTGYVSGSVSWYNTLENRALEFGLTETPGLLVSRATWPTEDLDNYTVQFWVKPSHYHKGALLGLVGDTLPDGRCPHSLLLELSGLQEGFDQYVTPNALRFVHRSPASVLPEDGAHCSSESPYSVRQWQQVVARKMGSRLELFCNAEKVASAENSKPLPVGNRVLIGQVYPVFIKASRGIAHRPFVGQIDEVSLYGRALSDKEIRRHYELGRQSPPDGDSM</sequence>
<dbReference type="InterPro" id="IPR013320">
    <property type="entry name" value="ConA-like_dom_sf"/>
</dbReference>
<dbReference type="PANTHER" id="PTHR30273:SF2">
    <property type="entry name" value="PROTEIN FECR"/>
    <property type="match status" value="1"/>
</dbReference>
<dbReference type="Pfam" id="PF13385">
    <property type="entry name" value="Laminin_G_3"/>
    <property type="match status" value="1"/>
</dbReference>
<gene>
    <name evidence="1" type="ORF">NG895_23880</name>
</gene>
<organism evidence="1 2">
    <name type="scientific">Aeoliella straminimaris</name>
    <dbReference type="NCBI Taxonomy" id="2954799"/>
    <lineage>
        <taxon>Bacteria</taxon>
        <taxon>Pseudomonadati</taxon>
        <taxon>Planctomycetota</taxon>
        <taxon>Planctomycetia</taxon>
        <taxon>Pirellulales</taxon>
        <taxon>Lacipirellulaceae</taxon>
        <taxon>Aeoliella</taxon>
    </lineage>
</organism>
<reference evidence="1" key="1">
    <citation type="submission" date="2022-06" db="EMBL/GenBank/DDBJ databases">
        <title>Aeoliella straminimaris, a novel planctomycete from sediments.</title>
        <authorList>
            <person name="Vitorino I.R."/>
            <person name="Lage O.M."/>
        </authorList>
    </citation>
    <scope>NUCLEOTIDE SEQUENCE</scope>
    <source>
        <strain evidence="1">ICT_H6.2</strain>
    </source>
</reference>
<evidence type="ECO:0000313" key="1">
    <source>
        <dbReference type="EMBL" id="MCO6046950.1"/>
    </source>
</evidence>
<protein>
    <submittedName>
        <fullName evidence="1">LamG domain-containing protein</fullName>
    </submittedName>
</protein>
<dbReference type="Gene3D" id="2.60.120.200">
    <property type="match status" value="1"/>
</dbReference>
<proteinExistence type="predicted"/>